<dbReference type="InterPro" id="IPR027443">
    <property type="entry name" value="IPNS-like_sf"/>
</dbReference>
<dbReference type="Gene3D" id="2.60.120.330">
    <property type="entry name" value="B-lactam Antibiotic, Isopenicillin N Synthase, Chain"/>
    <property type="match status" value="1"/>
</dbReference>
<sequence>MPKTTYDWRVRGQRLTQIGVRKPQPKDDVILLPSYKERVLMEMLKLGLLAGEAMADAQTIKERTVATTITLSAAVLARAQELVACGKVVIPFPTQALVPPVIEGWRRFVDEPEKYKIGWTARLKGEIRRRPSSGWTRRDGTQRDDGVYDDKKQIFHFHPLLIPWLAKHAVEYTKYTHWLHLHVPRLYDACRATARTYAAALDAVLPGYSFYDRLCEEDSECLHRLRLLAYDEETAAGKGHFDISFLTIHIAESHPGLRMGDERTLFVARPGEALLFFGEKAERLTSGKVKASWHEVTDERPAGDTSSRCSAIYFGHIVL</sequence>
<evidence type="ECO:0000313" key="2">
    <source>
        <dbReference type="EMBL" id="OHA02750.1"/>
    </source>
</evidence>
<name>A0A1G2KTJ0_9BACT</name>
<evidence type="ECO:0000313" key="3">
    <source>
        <dbReference type="Proteomes" id="UP000177177"/>
    </source>
</evidence>
<feature type="domain" description="Isopenicillin N synthase-like Fe(2+) 2OG dioxygenase" evidence="1">
    <location>
        <begin position="232"/>
        <end position="315"/>
    </location>
</feature>
<dbReference type="Pfam" id="PF03171">
    <property type="entry name" value="2OG-FeII_Oxy"/>
    <property type="match status" value="1"/>
</dbReference>
<proteinExistence type="predicted"/>
<comment type="caution">
    <text evidence="2">The sequence shown here is derived from an EMBL/GenBank/DDBJ whole genome shotgun (WGS) entry which is preliminary data.</text>
</comment>
<gene>
    <name evidence="2" type="ORF">A3C92_00630</name>
</gene>
<reference evidence="2 3" key="1">
    <citation type="journal article" date="2016" name="Nat. Commun.">
        <title>Thousands of microbial genomes shed light on interconnected biogeochemical processes in an aquifer system.</title>
        <authorList>
            <person name="Anantharaman K."/>
            <person name="Brown C.T."/>
            <person name="Hug L.A."/>
            <person name="Sharon I."/>
            <person name="Castelle C.J."/>
            <person name="Probst A.J."/>
            <person name="Thomas B.C."/>
            <person name="Singh A."/>
            <person name="Wilkins M.J."/>
            <person name="Karaoz U."/>
            <person name="Brodie E.L."/>
            <person name="Williams K.H."/>
            <person name="Hubbard S.S."/>
            <person name="Banfield J.F."/>
        </authorList>
    </citation>
    <scope>NUCLEOTIDE SEQUENCE [LARGE SCALE GENOMIC DNA]</scope>
</reference>
<dbReference type="EMBL" id="MHQN01000031">
    <property type="protein sequence ID" value="OHA02750.1"/>
    <property type="molecule type" value="Genomic_DNA"/>
</dbReference>
<dbReference type="SUPFAM" id="SSF51197">
    <property type="entry name" value="Clavaminate synthase-like"/>
    <property type="match status" value="1"/>
</dbReference>
<protein>
    <recommendedName>
        <fullName evidence="1">Isopenicillin N synthase-like Fe(2+) 2OG dioxygenase domain-containing protein</fullName>
    </recommendedName>
</protein>
<organism evidence="2 3">
    <name type="scientific">Candidatus Sungbacteria bacterium RIFCSPHIGHO2_02_FULL_53_17</name>
    <dbReference type="NCBI Taxonomy" id="1802275"/>
    <lineage>
        <taxon>Bacteria</taxon>
        <taxon>Candidatus Sungiibacteriota</taxon>
    </lineage>
</organism>
<dbReference type="AlphaFoldDB" id="A0A1G2KTJ0"/>
<evidence type="ECO:0000259" key="1">
    <source>
        <dbReference type="Pfam" id="PF03171"/>
    </source>
</evidence>
<accession>A0A1G2KTJ0</accession>
<dbReference type="InterPro" id="IPR044861">
    <property type="entry name" value="IPNS-like_FE2OG_OXY"/>
</dbReference>
<dbReference type="Proteomes" id="UP000177177">
    <property type="component" value="Unassembled WGS sequence"/>
</dbReference>